<name>A0AA49FKC5_9PROT</name>
<protein>
    <submittedName>
        <fullName evidence="2">FixH family protein</fullName>
    </submittedName>
</protein>
<dbReference type="EMBL" id="CP107246">
    <property type="protein sequence ID" value="WIM05574.1"/>
    <property type="molecule type" value="Genomic_DNA"/>
</dbReference>
<accession>A0AA49FKC5</accession>
<organism evidence="2">
    <name type="scientific">Candidatus Nitricoxidivorans perseverans</name>
    <dbReference type="NCBI Taxonomy" id="2975601"/>
    <lineage>
        <taxon>Bacteria</taxon>
        <taxon>Pseudomonadati</taxon>
        <taxon>Pseudomonadota</taxon>
        <taxon>Betaproteobacteria</taxon>
        <taxon>Nitrosomonadales</taxon>
        <taxon>Sterolibacteriaceae</taxon>
        <taxon>Candidatus Nitricoxidivorans</taxon>
    </lineage>
</organism>
<gene>
    <name evidence="2" type="ORF">OHM77_12990</name>
</gene>
<dbReference type="KEGG" id="npv:OHM77_12990"/>
<sequence length="177" mass="19075">MPPHNAAPWYREPWPWILMAGPLIVVIAGIITAWLAIVSNDGLVTEDYYRKGLAVNQTLASSERARAMGLTAGLTLTAESATVRLSARAGRSFVPPASLRVTLSHPTRAGLDQVAVLMREGERYAGKLHLPASGHWLLLIENEEAESWRLMGSVVLPFSGEVVVGVLGGESPADIRN</sequence>
<proteinExistence type="predicted"/>
<keyword evidence="1" id="KW-0472">Membrane</keyword>
<dbReference type="Pfam" id="PF05751">
    <property type="entry name" value="FixH"/>
    <property type="match status" value="1"/>
</dbReference>
<keyword evidence="1" id="KW-1133">Transmembrane helix</keyword>
<dbReference type="Proteomes" id="UP001234916">
    <property type="component" value="Chromosome"/>
</dbReference>
<dbReference type="InterPro" id="IPR008620">
    <property type="entry name" value="FixH"/>
</dbReference>
<reference evidence="2" key="1">
    <citation type="journal article" date="2023" name="Nat. Microbiol.">
        <title>Enrichment and characterization of a nitric oxide-reducing microbial community in a continuous bioreactor.</title>
        <authorList>
            <person name="Garrido-Amador P."/>
            <person name="Stortenbeker N."/>
            <person name="Wessels H.J.C.T."/>
            <person name="Speth D.R."/>
            <person name="Garcia-Heredia I."/>
            <person name="Kartal B."/>
        </authorList>
    </citation>
    <scope>NUCLEOTIDE SEQUENCE</scope>
    <source>
        <strain evidence="2">MAG1</strain>
    </source>
</reference>
<dbReference type="AlphaFoldDB" id="A0AA49FKC5"/>
<feature type="transmembrane region" description="Helical" evidence="1">
    <location>
        <begin position="16"/>
        <end position="37"/>
    </location>
</feature>
<evidence type="ECO:0000313" key="2">
    <source>
        <dbReference type="EMBL" id="WIM05574.1"/>
    </source>
</evidence>
<evidence type="ECO:0000256" key="1">
    <source>
        <dbReference type="SAM" id="Phobius"/>
    </source>
</evidence>
<keyword evidence="1" id="KW-0812">Transmembrane</keyword>